<accession>A0A067MEZ4</accession>
<proteinExistence type="predicted"/>
<dbReference type="HOGENOM" id="CLU_2145456_0_0_1"/>
<dbReference type="Proteomes" id="UP000027195">
    <property type="component" value="Unassembled WGS sequence"/>
</dbReference>
<dbReference type="AlphaFoldDB" id="A0A067MEZ4"/>
<evidence type="ECO:0008006" key="3">
    <source>
        <dbReference type="Google" id="ProtNLM"/>
    </source>
</evidence>
<dbReference type="EMBL" id="KL198070">
    <property type="protein sequence ID" value="KDQ10166.1"/>
    <property type="molecule type" value="Genomic_DNA"/>
</dbReference>
<dbReference type="InParanoid" id="A0A067MEZ4"/>
<dbReference type="SUPFAM" id="SSF101542">
    <property type="entry name" value="Fungal immunomodulatory protein, FIP"/>
    <property type="match status" value="1"/>
</dbReference>
<evidence type="ECO:0000313" key="1">
    <source>
        <dbReference type="EMBL" id="KDQ10166.1"/>
    </source>
</evidence>
<dbReference type="InterPro" id="IPR015339">
    <property type="entry name" value="Immunomodulatory_FIP-Fve_fun"/>
</dbReference>
<dbReference type="SMR" id="A0A067MEZ4"/>
<gene>
    <name evidence="1" type="ORF">BOTBODRAFT_164106</name>
</gene>
<dbReference type="GO" id="GO:0002682">
    <property type="term" value="P:regulation of immune system process"/>
    <property type="evidence" value="ECO:0007669"/>
    <property type="project" value="InterPro"/>
</dbReference>
<dbReference type="OrthoDB" id="10261027at2759"/>
<name>A0A067MEZ4_BOTB1</name>
<keyword evidence="2" id="KW-1185">Reference proteome</keyword>
<sequence length="112" mass="12422">MSTDTTAQIFHLVASLPKLSYDYTPNWVKDRQYINSVTFAKVLADKAYTYRVMAGDKDLGVKPSYAVGSDGSQKINFLEYNGGYGIDGNANTVYVYVVDPETGNQYKIAQSK</sequence>
<reference evidence="2" key="1">
    <citation type="journal article" date="2014" name="Proc. Natl. Acad. Sci. U.S.A.">
        <title>Extensive sampling of basidiomycete genomes demonstrates inadequacy of the white-rot/brown-rot paradigm for wood decay fungi.</title>
        <authorList>
            <person name="Riley R."/>
            <person name="Salamov A.A."/>
            <person name="Brown D.W."/>
            <person name="Nagy L.G."/>
            <person name="Floudas D."/>
            <person name="Held B.W."/>
            <person name="Levasseur A."/>
            <person name="Lombard V."/>
            <person name="Morin E."/>
            <person name="Otillar R."/>
            <person name="Lindquist E.A."/>
            <person name="Sun H."/>
            <person name="LaButti K.M."/>
            <person name="Schmutz J."/>
            <person name="Jabbour D."/>
            <person name="Luo H."/>
            <person name="Baker S.E."/>
            <person name="Pisabarro A.G."/>
            <person name="Walton J.D."/>
            <person name="Blanchette R.A."/>
            <person name="Henrissat B."/>
            <person name="Martin F."/>
            <person name="Cullen D."/>
            <person name="Hibbett D.S."/>
            <person name="Grigoriev I.V."/>
        </authorList>
    </citation>
    <scope>NUCLEOTIDE SEQUENCE [LARGE SCALE GENOMIC DNA]</scope>
    <source>
        <strain evidence="2">FD-172 SS1</strain>
    </source>
</reference>
<evidence type="ECO:0000313" key="2">
    <source>
        <dbReference type="Proteomes" id="UP000027195"/>
    </source>
</evidence>
<dbReference type="Gene3D" id="2.60.40.1790">
    <property type="entry name" value="Fungal immunomodulatory protein Fve"/>
    <property type="match status" value="1"/>
</dbReference>
<protein>
    <recommendedName>
        <fullName evidence="3">Immunomodulatory protein FIP-Fve</fullName>
    </recommendedName>
</protein>
<dbReference type="Pfam" id="PF09259">
    <property type="entry name" value="Fve"/>
    <property type="match status" value="1"/>
</dbReference>
<dbReference type="InterPro" id="IPR036344">
    <property type="entry name" value="FIP_sf"/>
</dbReference>
<dbReference type="InterPro" id="IPR053742">
    <property type="entry name" value="Fungal_ImmunoLectin_sf"/>
</dbReference>
<dbReference type="GO" id="GO:0030246">
    <property type="term" value="F:carbohydrate binding"/>
    <property type="evidence" value="ECO:0007669"/>
    <property type="project" value="InterPro"/>
</dbReference>
<organism evidence="1 2">
    <name type="scientific">Botryobasidium botryosum (strain FD-172 SS1)</name>
    <dbReference type="NCBI Taxonomy" id="930990"/>
    <lineage>
        <taxon>Eukaryota</taxon>
        <taxon>Fungi</taxon>
        <taxon>Dikarya</taxon>
        <taxon>Basidiomycota</taxon>
        <taxon>Agaricomycotina</taxon>
        <taxon>Agaricomycetes</taxon>
        <taxon>Cantharellales</taxon>
        <taxon>Botryobasidiaceae</taxon>
        <taxon>Botryobasidium</taxon>
    </lineage>
</organism>